<feature type="transmembrane region" description="Helical" evidence="2">
    <location>
        <begin position="344"/>
        <end position="364"/>
    </location>
</feature>
<evidence type="ECO:0000313" key="4">
    <source>
        <dbReference type="Proteomes" id="UP001642464"/>
    </source>
</evidence>
<feature type="compositionally biased region" description="Polar residues" evidence="1">
    <location>
        <begin position="388"/>
        <end position="406"/>
    </location>
</feature>
<dbReference type="Proteomes" id="UP001642464">
    <property type="component" value="Unassembled WGS sequence"/>
</dbReference>
<organism evidence="3 4">
    <name type="scientific">Durusdinium trenchii</name>
    <dbReference type="NCBI Taxonomy" id="1381693"/>
    <lineage>
        <taxon>Eukaryota</taxon>
        <taxon>Sar</taxon>
        <taxon>Alveolata</taxon>
        <taxon>Dinophyceae</taxon>
        <taxon>Suessiales</taxon>
        <taxon>Symbiodiniaceae</taxon>
        <taxon>Durusdinium</taxon>
    </lineage>
</organism>
<gene>
    <name evidence="3" type="ORF">SCF082_LOCUS13844</name>
</gene>
<evidence type="ECO:0000313" key="3">
    <source>
        <dbReference type="EMBL" id="CAK9017870.1"/>
    </source>
</evidence>
<feature type="region of interest" description="Disordered" evidence="1">
    <location>
        <begin position="386"/>
        <end position="406"/>
    </location>
</feature>
<evidence type="ECO:0000256" key="1">
    <source>
        <dbReference type="SAM" id="MobiDB-lite"/>
    </source>
</evidence>
<protein>
    <submittedName>
        <fullName evidence="3">Nucleoside diphosphate-linked moiety X motif 22</fullName>
    </submittedName>
</protein>
<keyword evidence="4" id="KW-1185">Reference proteome</keyword>
<proteinExistence type="predicted"/>
<keyword evidence="2" id="KW-1133">Transmembrane helix</keyword>
<accession>A0ABP0JUF9</accession>
<keyword evidence="2" id="KW-0812">Transmembrane</keyword>
<keyword evidence="2" id="KW-0472">Membrane</keyword>
<comment type="caution">
    <text evidence="3">The sequence shown here is derived from an EMBL/GenBank/DDBJ whole genome shotgun (WGS) entry which is preliminary data.</text>
</comment>
<dbReference type="EMBL" id="CAXAMM010008591">
    <property type="protein sequence ID" value="CAK9017870.1"/>
    <property type="molecule type" value="Genomic_DNA"/>
</dbReference>
<sequence length="406" mass="45168">MIQYAICCTCCCVTLNIGLGFALWASGVFLSKAKAWEVHTAWRQTECKVLVAGVSCVDDESRSTCGGYKAGQMPTQDVPVFLTEQIAVCPGTYWCSKEGEECNCTGEITFSAELFDGYVYTVPAVEQSYKVQSKGTWKCGTNQAGQPYKVDPAPWRVKHCWCTPEGIQEVMQPFGNNLHKKECSEAANFDFEEASERRLATAKARRLFQRVRERIVAATAAPQRQLHDSRRRRTYRYTPWALVTVEDGDWVGDTDETATKPIVCAYEYGVPQASGQFYHGDGPYSGGVWDAENVAKNWGNDSRRACWVRTRGQAGQPDEYCSVALVVPGTMTEKAEDLVKVFTIAFWTCLGITLLLIVSLATLFREPLMTLFSELQKLGAPRIAPLPSNMTAPSEQQNLMSNEVSR</sequence>
<evidence type="ECO:0000256" key="2">
    <source>
        <dbReference type="SAM" id="Phobius"/>
    </source>
</evidence>
<reference evidence="3 4" key="1">
    <citation type="submission" date="2024-02" db="EMBL/GenBank/DDBJ databases">
        <authorList>
            <person name="Chen Y."/>
            <person name="Shah S."/>
            <person name="Dougan E. K."/>
            <person name="Thang M."/>
            <person name="Chan C."/>
        </authorList>
    </citation>
    <scope>NUCLEOTIDE SEQUENCE [LARGE SCALE GENOMIC DNA]</scope>
</reference>
<name>A0ABP0JUF9_9DINO</name>